<feature type="domain" description="FYVE-type" evidence="10">
    <location>
        <begin position="778"/>
        <end position="840"/>
    </location>
</feature>
<feature type="repeat" description="RCC1" evidence="6">
    <location>
        <begin position="620"/>
        <end position="669"/>
    </location>
</feature>
<keyword evidence="9" id="KW-1133">Transmembrane helix</keyword>
<dbReference type="PROSITE" id="PS50012">
    <property type="entry name" value="RCC1_3"/>
    <property type="match status" value="6"/>
</dbReference>
<keyword evidence="3 5" id="KW-0863">Zinc-finger</keyword>
<dbReference type="InterPro" id="IPR058923">
    <property type="entry name" value="RCC1-like_dom"/>
</dbReference>
<dbReference type="PANTHER" id="PTHR22870">
    <property type="entry name" value="REGULATOR OF CHROMOSOME CONDENSATION"/>
    <property type="match status" value="1"/>
</dbReference>
<gene>
    <name evidence="11" type="ORF">LWI28_026553</name>
</gene>
<dbReference type="Pfam" id="PF01363">
    <property type="entry name" value="FYVE"/>
    <property type="match status" value="1"/>
</dbReference>
<dbReference type="InterPro" id="IPR011011">
    <property type="entry name" value="Znf_FYVE_PHD"/>
</dbReference>
<dbReference type="Pfam" id="PF25390">
    <property type="entry name" value="WD40_RLD"/>
    <property type="match status" value="1"/>
</dbReference>
<dbReference type="InterPro" id="IPR027988">
    <property type="entry name" value="BRX_N"/>
</dbReference>
<dbReference type="GO" id="GO:0008270">
    <property type="term" value="F:zinc ion binding"/>
    <property type="evidence" value="ECO:0007669"/>
    <property type="project" value="UniProtKB-KW"/>
</dbReference>
<dbReference type="InterPro" id="IPR000306">
    <property type="entry name" value="Znf_FYVE"/>
</dbReference>
<evidence type="ECO:0000256" key="6">
    <source>
        <dbReference type="PROSITE-ProRule" id="PRU00235"/>
    </source>
</evidence>
<accession>A0AAD5IRW6</accession>
<dbReference type="Proteomes" id="UP001064489">
    <property type="component" value="Chromosome 8"/>
</dbReference>
<evidence type="ECO:0000313" key="11">
    <source>
        <dbReference type="EMBL" id="KAI9175044.1"/>
    </source>
</evidence>
<name>A0AAD5IRW6_ACENE</name>
<feature type="repeat" description="RCC1" evidence="6">
    <location>
        <begin position="722"/>
        <end position="773"/>
    </location>
</feature>
<comment type="caution">
    <text evidence="11">The sequence shown here is derived from an EMBL/GenBank/DDBJ whole genome shotgun (WGS) entry which is preliminary data.</text>
</comment>
<dbReference type="InterPro" id="IPR009091">
    <property type="entry name" value="RCC1/BLIP-II"/>
</dbReference>
<dbReference type="SUPFAM" id="SSF50729">
    <property type="entry name" value="PH domain-like"/>
    <property type="match status" value="1"/>
</dbReference>
<feature type="transmembrane region" description="Helical" evidence="9">
    <location>
        <begin position="51"/>
        <end position="68"/>
    </location>
</feature>
<feature type="region of interest" description="Disordered" evidence="8">
    <location>
        <begin position="278"/>
        <end position="307"/>
    </location>
</feature>
<dbReference type="CDD" id="cd00065">
    <property type="entry name" value="FYVE_like_SF"/>
    <property type="match status" value="1"/>
</dbReference>
<evidence type="ECO:0000256" key="2">
    <source>
        <dbReference type="ARBA" id="ARBA00022737"/>
    </source>
</evidence>
<reference evidence="11" key="2">
    <citation type="submission" date="2023-02" db="EMBL/GenBank/DDBJ databases">
        <authorList>
            <person name="Swenson N.G."/>
            <person name="Wegrzyn J.L."/>
            <person name="Mcevoy S.L."/>
        </authorList>
    </citation>
    <scope>NUCLEOTIDE SEQUENCE</scope>
    <source>
        <strain evidence="11">91603</strain>
        <tissue evidence="11">Leaf</tissue>
    </source>
</reference>
<evidence type="ECO:0000256" key="9">
    <source>
        <dbReference type="SAM" id="Phobius"/>
    </source>
</evidence>
<feature type="repeat" description="RCC1" evidence="6">
    <location>
        <begin position="449"/>
        <end position="500"/>
    </location>
</feature>
<dbReference type="InterPro" id="IPR011993">
    <property type="entry name" value="PH-like_dom_sf"/>
</dbReference>
<dbReference type="InterPro" id="IPR004345">
    <property type="entry name" value="TB2_DP1_HVA22"/>
</dbReference>
<dbReference type="InterPro" id="IPR001849">
    <property type="entry name" value="PH_domain"/>
</dbReference>
<dbReference type="InterPro" id="IPR000408">
    <property type="entry name" value="Reg_chr_condens"/>
</dbReference>
<reference evidence="11" key="1">
    <citation type="journal article" date="2022" name="Plant J.">
        <title>Strategies of tolerance reflected in two North American maple genomes.</title>
        <authorList>
            <person name="McEvoy S.L."/>
            <person name="Sezen U.U."/>
            <person name="Trouern-Trend A."/>
            <person name="McMahon S.M."/>
            <person name="Schaberg P.G."/>
            <person name="Yang J."/>
            <person name="Wegrzyn J.L."/>
            <person name="Swenson N.G."/>
        </authorList>
    </citation>
    <scope>NUCLEOTIDE SEQUENCE</scope>
    <source>
        <strain evidence="11">91603</strain>
    </source>
</reference>
<dbReference type="PROSITE" id="PS50178">
    <property type="entry name" value="ZF_FYVE"/>
    <property type="match status" value="1"/>
</dbReference>
<dbReference type="InterPro" id="IPR017455">
    <property type="entry name" value="Znf_FYVE-rel"/>
</dbReference>
<dbReference type="Gene3D" id="2.30.29.30">
    <property type="entry name" value="Pleckstrin-homology domain (PH domain)/Phosphotyrosine-binding domain (PTB)"/>
    <property type="match status" value="1"/>
</dbReference>
<feature type="region of interest" description="Disordered" evidence="8">
    <location>
        <begin position="349"/>
        <end position="380"/>
    </location>
</feature>
<dbReference type="PROSITE" id="PS00626">
    <property type="entry name" value="RCC1_2"/>
    <property type="match status" value="3"/>
</dbReference>
<dbReference type="Pfam" id="PF03134">
    <property type="entry name" value="TB2_DP1_HVA22"/>
    <property type="match status" value="1"/>
</dbReference>
<dbReference type="CDD" id="cd13365">
    <property type="entry name" value="PH_PLC_plant-like"/>
    <property type="match status" value="1"/>
</dbReference>
<feature type="transmembrane region" description="Helical" evidence="9">
    <location>
        <begin position="12"/>
        <end position="31"/>
    </location>
</feature>
<sequence length="1132" mass="123750">MGSGAASFLKVLLKNFDVLAGPVVSLVYPLYASVRAIETKSPVDDQQWLTYWVLYSMITLIELTFAKVIEWLPIWSYAKLIFTCWLVIPYFSGAAYVYEHFVRPIFVNPEKTINIWYVPRKKDGLGKKDDILTAAEKYIQENGPEAFENIIHKTDKSRTHGHTIKALKKGTYLLKYGRWGKPKFCPFRLSSDEKLLIWYSGKEEKQVKLSHISRIIPGQRTTIFQRYPQPKKECQSFSLIYSNRSLDLICKDRDEAELWFTALRALISQGNYCKSKGDSISSASPHSHTRKNSPSNEPGGTQTILVPYENSPQNRLGKAFSEVISYTAAAKAFTQAESVAKSISFVSSGGLDDKNSHSSGVNSNRYSSSSAVSSSSQGSREDFDSLCDVFIWGEGLGDVLLGGGVHVVRKSSAGRSDALLPKALESTVVLDAHNIGCGSKHAVVVTKQGQIFSWGDGSGGRLGRGLEANISFPKLIDAFSESKIDLVACGEFHTCAVTHSGDLYTWGDGIHNLGVLGHVSKVSFWTPTKVNGQMEGMHVSSISCGPWHTAAVTSAGKLFTFGDGTFGALGHGDRSSTSMPREVEMLMGLRTLMASCGIWHTAAVVEVTNENSSSSSLSFKKLFTWGDGAKGQLGHGDKESKLIPCCVAASDEFCQVACGQSITIALSVSGKVYSMGSNDYGQLGSPGSISKIPIRIKGNIKHSHIEEIACGSYHIAVLSSKAEVYTWGKGANGQLGHGDGENRNTPTLVEALKGKEVKSVVCGSNFTAAICVHKSVFSSDHSTCSGCRNPFNFRRKRHNCYNCGLAFCKACSGKRSLKAALARDTDKPYRVCDGCFTKLKALESVASSRFSSSHKNGNGAAEKEKLNSRSVAQLSRITSFDSIKQALSAPPKPMRNSCHVFSTQYGSFQWESTSAFRLPKKISASPPGSRMISRPPSPIIKKSSPVHSMSMNSAPTNPATPEVTLHESKQTNDSHNQETILLRTQVEDLTHKSQFLEAELEKKSRQLKEATAMAQEEAEKNKAAQEVIRSLTAQLKDLAEKVHSDFCSLVQFFGITNSLARNKQRIGRQNIKTRQSSAITSRAETDFSISLTEEADQTEFLVCSCLSTGNCKSLFFFAHLAELKVLEELKHP</sequence>
<evidence type="ECO:0000256" key="5">
    <source>
        <dbReference type="PROSITE-ProRule" id="PRU00091"/>
    </source>
</evidence>
<keyword evidence="4" id="KW-0862">Zinc</keyword>
<protein>
    <recommendedName>
        <fullName evidence="10">FYVE-type domain-containing protein</fullName>
    </recommendedName>
</protein>
<keyword evidence="12" id="KW-1185">Reference proteome</keyword>
<keyword evidence="2" id="KW-0677">Repeat</keyword>
<organism evidence="11 12">
    <name type="scientific">Acer negundo</name>
    <name type="common">Box elder</name>
    <dbReference type="NCBI Taxonomy" id="4023"/>
    <lineage>
        <taxon>Eukaryota</taxon>
        <taxon>Viridiplantae</taxon>
        <taxon>Streptophyta</taxon>
        <taxon>Embryophyta</taxon>
        <taxon>Tracheophyta</taxon>
        <taxon>Spermatophyta</taxon>
        <taxon>Magnoliopsida</taxon>
        <taxon>eudicotyledons</taxon>
        <taxon>Gunneridae</taxon>
        <taxon>Pentapetalae</taxon>
        <taxon>rosids</taxon>
        <taxon>malvids</taxon>
        <taxon>Sapindales</taxon>
        <taxon>Sapindaceae</taxon>
        <taxon>Hippocastanoideae</taxon>
        <taxon>Acereae</taxon>
        <taxon>Acer</taxon>
    </lineage>
</organism>
<dbReference type="EMBL" id="JAJSOW010000103">
    <property type="protein sequence ID" value="KAI9175044.1"/>
    <property type="molecule type" value="Genomic_DNA"/>
</dbReference>
<feature type="transmembrane region" description="Helical" evidence="9">
    <location>
        <begin position="80"/>
        <end position="98"/>
    </location>
</feature>
<dbReference type="Pfam" id="PF13713">
    <property type="entry name" value="BRX_N"/>
    <property type="match status" value="1"/>
</dbReference>
<dbReference type="InterPro" id="IPR013083">
    <property type="entry name" value="Znf_RING/FYVE/PHD"/>
</dbReference>
<feature type="repeat" description="RCC1" evidence="6">
    <location>
        <begin position="501"/>
        <end position="555"/>
    </location>
</feature>
<evidence type="ECO:0000256" key="7">
    <source>
        <dbReference type="SAM" id="Coils"/>
    </source>
</evidence>
<evidence type="ECO:0000259" key="10">
    <source>
        <dbReference type="PROSITE" id="PS50178"/>
    </source>
</evidence>
<evidence type="ECO:0000313" key="12">
    <source>
        <dbReference type="Proteomes" id="UP001064489"/>
    </source>
</evidence>
<dbReference type="Gene3D" id="2.130.10.30">
    <property type="entry name" value="Regulator of chromosome condensation 1/beta-lactamase-inhibitor protein II"/>
    <property type="match status" value="3"/>
</dbReference>
<evidence type="ECO:0000256" key="8">
    <source>
        <dbReference type="SAM" id="MobiDB-lite"/>
    </source>
</evidence>
<dbReference type="Pfam" id="PF16457">
    <property type="entry name" value="PH_12"/>
    <property type="match status" value="1"/>
</dbReference>
<dbReference type="SMART" id="SM00064">
    <property type="entry name" value="FYVE"/>
    <property type="match status" value="1"/>
</dbReference>
<dbReference type="PANTHER" id="PTHR22870:SF419">
    <property type="entry name" value="GTPASE BINDING PROTEIN, PUTATIVE-RELATED"/>
    <property type="match status" value="1"/>
</dbReference>
<keyword evidence="9" id="KW-0812">Transmembrane</keyword>
<feature type="repeat" description="RCC1" evidence="6">
    <location>
        <begin position="556"/>
        <end position="607"/>
    </location>
</feature>
<dbReference type="AlphaFoldDB" id="A0AAD5IRW6"/>
<keyword evidence="9" id="KW-0472">Membrane</keyword>
<dbReference type="FunFam" id="2.130.10.30:FF:000028">
    <property type="entry name" value="PH, RCC1 and FYVE domains-containing protein 1"/>
    <property type="match status" value="1"/>
</dbReference>
<evidence type="ECO:0000256" key="4">
    <source>
        <dbReference type="ARBA" id="ARBA00022833"/>
    </source>
</evidence>
<dbReference type="InterPro" id="IPR051210">
    <property type="entry name" value="Ub_ligase/GEF_domain"/>
</dbReference>
<proteinExistence type="predicted"/>
<feature type="repeat" description="RCC1" evidence="6">
    <location>
        <begin position="670"/>
        <end position="721"/>
    </location>
</feature>
<keyword evidence="7" id="KW-0175">Coiled coil</keyword>
<dbReference type="SUPFAM" id="SSF57903">
    <property type="entry name" value="FYVE/PHD zinc finger"/>
    <property type="match status" value="1"/>
</dbReference>
<dbReference type="SUPFAM" id="SSF50985">
    <property type="entry name" value="RCC1/BLIP-II"/>
    <property type="match status" value="1"/>
</dbReference>
<evidence type="ECO:0000256" key="3">
    <source>
        <dbReference type="ARBA" id="ARBA00022771"/>
    </source>
</evidence>
<feature type="compositionally biased region" description="Low complexity" evidence="8">
    <location>
        <begin position="357"/>
        <end position="378"/>
    </location>
</feature>
<dbReference type="PRINTS" id="PR00633">
    <property type="entry name" value="RCCNDNSATION"/>
</dbReference>
<keyword evidence="1" id="KW-0479">Metal-binding</keyword>
<dbReference type="Gene3D" id="3.30.40.10">
    <property type="entry name" value="Zinc/RING finger domain, C3HC4 (zinc finger)"/>
    <property type="match status" value="1"/>
</dbReference>
<evidence type="ECO:0000256" key="1">
    <source>
        <dbReference type="ARBA" id="ARBA00022723"/>
    </source>
</evidence>
<feature type="coiled-coil region" evidence="7">
    <location>
        <begin position="986"/>
        <end position="1041"/>
    </location>
</feature>